<dbReference type="Proteomes" id="UP000317557">
    <property type="component" value="Unassembled WGS sequence"/>
</dbReference>
<dbReference type="AlphaFoldDB" id="A0A521C4C7"/>
<protein>
    <submittedName>
        <fullName evidence="9">RNA polymerase sigma-70 factor, ECF subfamily</fullName>
    </submittedName>
</protein>
<dbReference type="GO" id="GO:0003677">
    <property type="term" value="F:DNA binding"/>
    <property type="evidence" value="ECO:0007669"/>
    <property type="project" value="UniProtKB-KW"/>
</dbReference>
<dbReference type="PANTHER" id="PTHR43133">
    <property type="entry name" value="RNA POLYMERASE ECF-TYPE SIGMA FACTO"/>
    <property type="match status" value="1"/>
</dbReference>
<dbReference type="OrthoDB" id="9798255at2"/>
<evidence type="ECO:0000313" key="9">
    <source>
        <dbReference type="EMBL" id="SMO54337.1"/>
    </source>
</evidence>
<dbReference type="EMBL" id="FXTP01000004">
    <property type="protein sequence ID" value="SMO54337.1"/>
    <property type="molecule type" value="Genomic_DNA"/>
</dbReference>
<feature type="coiled-coil region" evidence="6">
    <location>
        <begin position="114"/>
        <end position="141"/>
    </location>
</feature>
<organism evidence="9 10">
    <name type="scientific">Gracilimonas mengyeensis</name>
    <dbReference type="NCBI Taxonomy" id="1302730"/>
    <lineage>
        <taxon>Bacteria</taxon>
        <taxon>Pseudomonadati</taxon>
        <taxon>Balneolota</taxon>
        <taxon>Balneolia</taxon>
        <taxon>Balneolales</taxon>
        <taxon>Balneolaceae</taxon>
        <taxon>Gracilimonas</taxon>
    </lineage>
</organism>
<evidence type="ECO:0000259" key="8">
    <source>
        <dbReference type="Pfam" id="PF08281"/>
    </source>
</evidence>
<dbReference type="GO" id="GO:0016987">
    <property type="term" value="F:sigma factor activity"/>
    <property type="evidence" value="ECO:0007669"/>
    <property type="project" value="UniProtKB-KW"/>
</dbReference>
<keyword evidence="6" id="KW-0175">Coiled coil</keyword>
<dbReference type="InterPro" id="IPR039425">
    <property type="entry name" value="RNA_pol_sigma-70-like"/>
</dbReference>
<dbReference type="SUPFAM" id="SSF88659">
    <property type="entry name" value="Sigma3 and sigma4 domains of RNA polymerase sigma factors"/>
    <property type="match status" value="1"/>
</dbReference>
<evidence type="ECO:0000256" key="2">
    <source>
        <dbReference type="ARBA" id="ARBA00023015"/>
    </source>
</evidence>
<dbReference type="InterPro" id="IPR036388">
    <property type="entry name" value="WH-like_DNA-bd_sf"/>
</dbReference>
<evidence type="ECO:0000256" key="5">
    <source>
        <dbReference type="ARBA" id="ARBA00023163"/>
    </source>
</evidence>
<feature type="domain" description="RNA polymerase sigma factor 70 region 4 type 2" evidence="8">
    <location>
        <begin position="122"/>
        <end position="174"/>
    </location>
</feature>
<dbReference type="InterPro" id="IPR007627">
    <property type="entry name" value="RNA_pol_sigma70_r2"/>
</dbReference>
<dbReference type="GO" id="GO:0006352">
    <property type="term" value="P:DNA-templated transcription initiation"/>
    <property type="evidence" value="ECO:0007669"/>
    <property type="project" value="InterPro"/>
</dbReference>
<dbReference type="CDD" id="cd06171">
    <property type="entry name" value="Sigma70_r4"/>
    <property type="match status" value="1"/>
</dbReference>
<reference evidence="9 10" key="1">
    <citation type="submission" date="2017-05" db="EMBL/GenBank/DDBJ databases">
        <authorList>
            <person name="Varghese N."/>
            <person name="Submissions S."/>
        </authorList>
    </citation>
    <scope>NUCLEOTIDE SEQUENCE [LARGE SCALE GENOMIC DNA]</scope>
    <source>
        <strain evidence="9 10">DSM 21985</strain>
    </source>
</reference>
<keyword evidence="5" id="KW-0804">Transcription</keyword>
<proteinExistence type="inferred from homology"/>
<dbReference type="Pfam" id="PF04542">
    <property type="entry name" value="Sigma70_r2"/>
    <property type="match status" value="1"/>
</dbReference>
<sequence>MNSNSDKALMMKVKNGDLDKLGLLFERYHRPLFGYFYRMSKEQEVSEDLVQSVFERLLKYRQTYSGDGKFSTWLFSIARNAHIDHYRKEQRNGVTLEIDENRLEAEDNGQELLVRNKADKKEILEKALDLLEEEKREIIILSRYEGLKYKEIAELYDTTEGAVKVKMFRAMKELKNLVNQIDKDCSYG</sequence>
<evidence type="ECO:0000256" key="1">
    <source>
        <dbReference type="ARBA" id="ARBA00010641"/>
    </source>
</evidence>
<dbReference type="Pfam" id="PF08281">
    <property type="entry name" value="Sigma70_r4_2"/>
    <property type="match status" value="1"/>
</dbReference>
<accession>A0A521C4C7</accession>
<keyword evidence="10" id="KW-1185">Reference proteome</keyword>
<evidence type="ECO:0000256" key="4">
    <source>
        <dbReference type="ARBA" id="ARBA00023125"/>
    </source>
</evidence>
<dbReference type="Gene3D" id="1.10.10.10">
    <property type="entry name" value="Winged helix-like DNA-binding domain superfamily/Winged helix DNA-binding domain"/>
    <property type="match status" value="1"/>
</dbReference>
<keyword evidence="4" id="KW-0238">DNA-binding</keyword>
<evidence type="ECO:0000259" key="7">
    <source>
        <dbReference type="Pfam" id="PF04542"/>
    </source>
</evidence>
<evidence type="ECO:0000256" key="3">
    <source>
        <dbReference type="ARBA" id="ARBA00023082"/>
    </source>
</evidence>
<feature type="domain" description="RNA polymerase sigma-70 region 2" evidence="7">
    <location>
        <begin position="24"/>
        <end position="91"/>
    </location>
</feature>
<dbReference type="PANTHER" id="PTHR43133:SF52">
    <property type="entry name" value="ECF RNA POLYMERASE SIGMA FACTOR SIGL"/>
    <property type="match status" value="1"/>
</dbReference>
<dbReference type="Gene3D" id="1.10.1740.10">
    <property type="match status" value="1"/>
</dbReference>
<dbReference type="InterPro" id="IPR014284">
    <property type="entry name" value="RNA_pol_sigma-70_dom"/>
</dbReference>
<keyword evidence="3" id="KW-0731">Sigma factor</keyword>
<evidence type="ECO:0000256" key="6">
    <source>
        <dbReference type="SAM" id="Coils"/>
    </source>
</evidence>
<dbReference type="InterPro" id="IPR013325">
    <property type="entry name" value="RNA_pol_sigma_r2"/>
</dbReference>
<dbReference type="NCBIfam" id="TIGR02937">
    <property type="entry name" value="sigma70-ECF"/>
    <property type="match status" value="1"/>
</dbReference>
<evidence type="ECO:0000313" key="10">
    <source>
        <dbReference type="Proteomes" id="UP000317557"/>
    </source>
</evidence>
<dbReference type="SUPFAM" id="SSF88946">
    <property type="entry name" value="Sigma2 domain of RNA polymerase sigma factors"/>
    <property type="match status" value="1"/>
</dbReference>
<dbReference type="InterPro" id="IPR013249">
    <property type="entry name" value="RNA_pol_sigma70_r4_t2"/>
</dbReference>
<name>A0A521C4C7_9BACT</name>
<keyword evidence="2" id="KW-0805">Transcription regulation</keyword>
<gene>
    <name evidence="9" type="ORF">SAMN06265219_104151</name>
</gene>
<comment type="similarity">
    <text evidence="1">Belongs to the sigma-70 factor family. ECF subfamily.</text>
</comment>
<dbReference type="InterPro" id="IPR013324">
    <property type="entry name" value="RNA_pol_sigma_r3/r4-like"/>
</dbReference>